<accession>A0A914PAV8</accession>
<protein>
    <submittedName>
        <fullName evidence="2">Uncharacterized protein</fullName>
    </submittedName>
</protein>
<evidence type="ECO:0000313" key="1">
    <source>
        <dbReference type="Proteomes" id="UP000887578"/>
    </source>
</evidence>
<evidence type="ECO:0000313" key="2">
    <source>
        <dbReference type="WBParaSite" id="PDA_v2.g11865.t1"/>
    </source>
</evidence>
<name>A0A914PAV8_9BILA</name>
<proteinExistence type="predicted"/>
<dbReference type="Proteomes" id="UP000887578">
    <property type="component" value="Unplaced"/>
</dbReference>
<reference evidence="2" key="1">
    <citation type="submission" date="2022-11" db="UniProtKB">
        <authorList>
            <consortium name="WormBaseParasite"/>
        </authorList>
    </citation>
    <scope>IDENTIFICATION</scope>
</reference>
<dbReference type="AlphaFoldDB" id="A0A914PAV8"/>
<organism evidence="1 2">
    <name type="scientific">Panagrolaimus davidi</name>
    <dbReference type="NCBI Taxonomy" id="227884"/>
    <lineage>
        <taxon>Eukaryota</taxon>
        <taxon>Metazoa</taxon>
        <taxon>Ecdysozoa</taxon>
        <taxon>Nematoda</taxon>
        <taxon>Chromadorea</taxon>
        <taxon>Rhabditida</taxon>
        <taxon>Tylenchina</taxon>
        <taxon>Panagrolaimomorpha</taxon>
        <taxon>Panagrolaimoidea</taxon>
        <taxon>Panagrolaimidae</taxon>
        <taxon>Panagrolaimus</taxon>
    </lineage>
</organism>
<keyword evidence="1" id="KW-1185">Reference proteome</keyword>
<dbReference type="WBParaSite" id="PDA_v2.g11865.t1">
    <property type="protein sequence ID" value="PDA_v2.g11865.t1"/>
    <property type="gene ID" value="PDA_v2.g11865"/>
</dbReference>
<sequence length="241" mass="27984">MFLKTAFVYIPQPYKKKLRHWQEDDEPESEVETAEEFIDNTQIHKYLSCLEEGAGRSHRVKYFSLAELRSANRALFENKKFIIVLIPMGDSRSTLAIFDLQNSSCWKFLTIANEKNRGFQDVKSILENALDTNFKLLRNCDKIFNVRGKASNDVIHMFHLCEKLFLTGQLVPIQNLEIKAERRRVAAIFDLINSPRWNHVWPSTLRNELQADPSDENLAPTIEHCACATQTPVFPFNFFSQ</sequence>